<dbReference type="EMBL" id="CP060635">
    <property type="protein sequence ID" value="QNM09242.1"/>
    <property type="molecule type" value="Genomic_DNA"/>
</dbReference>
<dbReference type="PROSITE" id="PS01229">
    <property type="entry name" value="COF_2"/>
    <property type="match status" value="1"/>
</dbReference>
<dbReference type="Proteomes" id="UP000515860">
    <property type="component" value="Chromosome"/>
</dbReference>
<dbReference type="GO" id="GO:0016791">
    <property type="term" value="F:phosphatase activity"/>
    <property type="evidence" value="ECO:0007669"/>
    <property type="project" value="TreeGrafter"/>
</dbReference>
<dbReference type="InterPro" id="IPR036412">
    <property type="entry name" value="HAD-like_sf"/>
</dbReference>
<dbReference type="PANTHER" id="PTHR10000:SF25">
    <property type="entry name" value="PHOSPHATASE YKRA-RELATED"/>
    <property type="match status" value="1"/>
</dbReference>
<dbReference type="GO" id="GO:0000287">
    <property type="term" value="F:magnesium ion binding"/>
    <property type="evidence" value="ECO:0007669"/>
    <property type="project" value="TreeGrafter"/>
</dbReference>
<protein>
    <submittedName>
        <fullName evidence="1">HAD family hydrolase</fullName>
    </submittedName>
</protein>
<dbReference type="NCBIfam" id="TIGR00099">
    <property type="entry name" value="Cof-subfamily"/>
    <property type="match status" value="1"/>
</dbReference>
<dbReference type="InterPro" id="IPR023214">
    <property type="entry name" value="HAD_sf"/>
</dbReference>
<keyword evidence="2" id="KW-1185">Reference proteome</keyword>
<dbReference type="SUPFAM" id="SSF56784">
    <property type="entry name" value="HAD-like"/>
    <property type="match status" value="1"/>
</dbReference>
<evidence type="ECO:0000313" key="1">
    <source>
        <dbReference type="EMBL" id="QNM09242.1"/>
    </source>
</evidence>
<dbReference type="PANTHER" id="PTHR10000">
    <property type="entry name" value="PHOSPHOSERINE PHOSPHATASE"/>
    <property type="match status" value="1"/>
</dbReference>
<dbReference type="KEGG" id="whj:H9Q79_02830"/>
<dbReference type="NCBIfam" id="TIGR01484">
    <property type="entry name" value="HAD-SF-IIB"/>
    <property type="match status" value="1"/>
</dbReference>
<organism evidence="1 2">
    <name type="scientific">Wansuia hejianensis</name>
    <dbReference type="NCBI Taxonomy" id="2763667"/>
    <lineage>
        <taxon>Bacteria</taxon>
        <taxon>Bacillati</taxon>
        <taxon>Bacillota</taxon>
        <taxon>Clostridia</taxon>
        <taxon>Lachnospirales</taxon>
        <taxon>Lachnospiraceae</taxon>
        <taxon>Wansuia</taxon>
    </lineage>
</organism>
<accession>A0A7G9GEL0</accession>
<dbReference type="Gene3D" id="3.30.1240.10">
    <property type="match status" value="1"/>
</dbReference>
<dbReference type="AlphaFoldDB" id="A0A7G9GEL0"/>
<dbReference type="SFLD" id="SFLDS00003">
    <property type="entry name" value="Haloacid_Dehalogenase"/>
    <property type="match status" value="1"/>
</dbReference>
<dbReference type="GO" id="GO:0005829">
    <property type="term" value="C:cytosol"/>
    <property type="evidence" value="ECO:0007669"/>
    <property type="project" value="TreeGrafter"/>
</dbReference>
<dbReference type="RefSeq" id="WP_118642199.1">
    <property type="nucleotide sequence ID" value="NZ_CP060635.1"/>
</dbReference>
<dbReference type="InterPro" id="IPR006379">
    <property type="entry name" value="HAD-SF_hydro_IIB"/>
</dbReference>
<dbReference type="SFLD" id="SFLDG01140">
    <property type="entry name" value="C2.B:_Phosphomannomutase_and_P"/>
    <property type="match status" value="1"/>
</dbReference>
<sequence length="272" mass="30257">MRNKVIFLDIDGTMTNFKGEFPRSAEIALERARKNGHLLVPCTGRTNSQIFPWMLKGTFAGLISGAGAYVRAGEQVVFHHFLEPGRLTQAVEYFETKRTPYYLQAVQAIYTSRWVIDERNRIFAGDVMAEAERDRMFGKVCEDMNPGMRTDVEKLVYYQSEETVEQVKKALGPYFCVTASSFELTNQSDGEVTCAGINKAEGMRRYLEYSGISREDTLAIGDGPNDLEMLQYAATGVAMGNAADSLKAAADLVTGCVDEDGLYQAFERLGLI</sequence>
<evidence type="ECO:0000313" key="2">
    <source>
        <dbReference type="Proteomes" id="UP000515860"/>
    </source>
</evidence>
<reference evidence="1 2" key="1">
    <citation type="submission" date="2020-08" db="EMBL/GenBank/DDBJ databases">
        <authorList>
            <person name="Liu C."/>
            <person name="Sun Q."/>
        </authorList>
    </citation>
    <scope>NUCLEOTIDE SEQUENCE [LARGE SCALE GENOMIC DNA]</scope>
    <source>
        <strain evidence="1 2">NSJ-29</strain>
    </source>
</reference>
<dbReference type="InterPro" id="IPR000150">
    <property type="entry name" value="Cof"/>
</dbReference>
<gene>
    <name evidence="1" type="ORF">H9Q79_02830</name>
</gene>
<dbReference type="Pfam" id="PF08282">
    <property type="entry name" value="Hydrolase_3"/>
    <property type="match status" value="1"/>
</dbReference>
<proteinExistence type="predicted"/>
<keyword evidence="1" id="KW-0378">Hydrolase</keyword>
<dbReference type="Gene3D" id="3.40.50.1000">
    <property type="entry name" value="HAD superfamily/HAD-like"/>
    <property type="match status" value="1"/>
</dbReference>
<name>A0A7G9GEL0_9FIRM</name>